<organism evidence="2 3">
    <name type="scientific">Flavobacterium branchiophilum</name>
    <dbReference type="NCBI Taxonomy" id="55197"/>
    <lineage>
        <taxon>Bacteria</taxon>
        <taxon>Pseudomonadati</taxon>
        <taxon>Bacteroidota</taxon>
        <taxon>Flavobacteriia</taxon>
        <taxon>Flavobacteriales</taxon>
        <taxon>Flavobacteriaceae</taxon>
        <taxon>Flavobacterium</taxon>
    </lineage>
</organism>
<keyword evidence="2" id="KW-0808">Transferase</keyword>
<dbReference type="InterPro" id="IPR016181">
    <property type="entry name" value="Acyl_CoA_acyltransferase"/>
</dbReference>
<protein>
    <submittedName>
        <fullName evidence="2">RimJ/RimL family protein N-acetyltransferase</fullName>
    </submittedName>
</protein>
<dbReference type="RefSeq" id="WP_089081343.1">
    <property type="nucleotide sequence ID" value="NZ_VFPJ01000001.1"/>
</dbReference>
<dbReference type="GO" id="GO:0016747">
    <property type="term" value="F:acyltransferase activity, transferring groups other than amino-acyl groups"/>
    <property type="evidence" value="ECO:0007669"/>
    <property type="project" value="InterPro"/>
</dbReference>
<dbReference type="Proteomes" id="UP000320773">
    <property type="component" value="Unassembled WGS sequence"/>
</dbReference>
<gene>
    <name evidence="2" type="ORF">BC670_3182</name>
</gene>
<dbReference type="AlphaFoldDB" id="A0A543G7T1"/>
<dbReference type="PANTHER" id="PTHR43792">
    <property type="entry name" value="GNAT FAMILY, PUTATIVE (AFU_ORTHOLOGUE AFUA_3G00765)-RELATED-RELATED"/>
    <property type="match status" value="1"/>
</dbReference>
<dbReference type="InterPro" id="IPR000182">
    <property type="entry name" value="GNAT_dom"/>
</dbReference>
<dbReference type="EMBL" id="VFPJ01000001">
    <property type="protein sequence ID" value="TQM42148.1"/>
    <property type="molecule type" value="Genomic_DNA"/>
</dbReference>
<dbReference type="PROSITE" id="PS51186">
    <property type="entry name" value="GNAT"/>
    <property type="match status" value="1"/>
</dbReference>
<evidence type="ECO:0000313" key="3">
    <source>
        <dbReference type="Proteomes" id="UP000320773"/>
    </source>
</evidence>
<proteinExistence type="predicted"/>
<name>A0A543G7T1_9FLAO</name>
<accession>A0A543G7T1</accession>
<dbReference type="Gene3D" id="3.40.630.30">
    <property type="match status" value="1"/>
</dbReference>
<dbReference type="PANTHER" id="PTHR43792:SF16">
    <property type="entry name" value="N-ACETYLTRANSFERASE DOMAIN-CONTAINING PROTEIN"/>
    <property type="match status" value="1"/>
</dbReference>
<dbReference type="Pfam" id="PF13302">
    <property type="entry name" value="Acetyltransf_3"/>
    <property type="match status" value="1"/>
</dbReference>
<feature type="domain" description="N-acetyltransferase" evidence="1">
    <location>
        <begin position="9"/>
        <end position="175"/>
    </location>
</feature>
<evidence type="ECO:0000259" key="1">
    <source>
        <dbReference type="PROSITE" id="PS51186"/>
    </source>
</evidence>
<reference evidence="2 3" key="1">
    <citation type="submission" date="2019-06" db="EMBL/GenBank/DDBJ databases">
        <title>Genomic Encyclopedia of Archaeal and Bacterial Type Strains, Phase II (KMG-II): from individual species to whole genera.</title>
        <authorList>
            <person name="Goeker M."/>
        </authorList>
    </citation>
    <scope>NUCLEOTIDE SEQUENCE [LARGE SCALE GENOMIC DNA]</scope>
    <source>
        <strain evidence="2 3">DSM 24789</strain>
    </source>
</reference>
<dbReference type="SUPFAM" id="SSF55729">
    <property type="entry name" value="Acyl-CoA N-acyltransferases (Nat)"/>
    <property type="match status" value="1"/>
</dbReference>
<evidence type="ECO:0000313" key="2">
    <source>
        <dbReference type="EMBL" id="TQM42148.1"/>
    </source>
</evidence>
<sequence>MPIIETNRLILRPLALDDAPAMFEMDKNPKVHQYLWNKPVCHIQETLDTITYVRQQYVEYHIGRYAVVLKETMEFIGWAGLKWNSEEVQEQIHFYDIGYRLSEPNWGKGYATEASKAWMEYGFKTMKINIIKAAAQLENAASNQVLKKIGMQHTFAYTENNVVWNWYEKVNSFIE</sequence>
<dbReference type="InterPro" id="IPR051531">
    <property type="entry name" value="N-acetyltransferase"/>
</dbReference>
<comment type="caution">
    <text evidence="2">The sequence shown here is derived from an EMBL/GenBank/DDBJ whole genome shotgun (WGS) entry which is preliminary data.</text>
</comment>